<dbReference type="SUPFAM" id="SSF55399">
    <property type="entry name" value="Subtilisin inhibitor"/>
    <property type="match status" value="1"/>
</dbReference>
<feature type="signal peptide" evidence="8">
    <location>
        <begin position="1"/>
        <end position="37"/>
    </location>
</feature>
<keyword evidence="3" id="KW-0964">Secreted</keyword>
<evidence type="ECO:0000313" key="11">
    <source>
        <dbReference type="Proteomes" id="UP000533269"/>
    </source>
</evidence>
<dbReference type="InterPro" id="IPR036819">
    <property type="entry name" value="Subtilisin_inhibitor-like_sf"/>
</dbReference>
<proteinExistence type="inferred from homology"/>
<feature type="domain" description="Subtilisin inhibitor" evidence="9">
    <location>
        <begin position="70"/>
        <end position="138"/>
    </location>
</feature>
<keyword evidence="4" id="KW-0646">Protease inhibitor</keyword>
<gene>
    <name evidence="10" type="ORF">FHR75_002004</name>
</gene>
<evidence type="ECO:0000256" key="8">
    <source>
        <dbReference type="SAM" id="SignalP"/>
    </source>
</evidence>
<dbReference type="RefSeq" id="WP_311736563.1">
    <property type="nucleotide sequence ID" value="NZ_JACHVY010000001.1"/>
</dbReference>
<dbReference type="Pfam" id="PF00720">
    <property type="entry name" value="SSI"/>
    <property type="match status" value="1"/>
</dbReference>
<evidence type="ECO:0000313" key="10">
    <source>
        <dbReference type="EMBL" id="MBB2901216.1"/>
    </source>
</evidence>
<evidence type="ECO:0000256" key="6">
    <source>
        <dbReference type="ARBA" id="ARBA00023157"/>
    </source>
</evidence>
<comment type="similarity">
    <text evidence="2">Belongs to the protease inhibitor I16 (SSI) family.</text>
</comment>
<reference evidence="10 11" key="1">
    <citation type="submission" date="2020-08" db="EMBL/GenBank/DDBJ databases">
        <title>The Agave Microbiome: Exploring the role of microbial communities in plant adaptations to desert environments.</title>
        <authorList>
            <person name="Partida-Martinez L.P."/>
        </authorList>
    </citation>
    <scope>NUCLEOTIDE SEQUENCE [LARGE SCALE GENOMIC DNA]</scope>
    <source>
        <strain evidence="10 11">AS2.23</strain>
    </source>
</reference>
<evidence type="ECO:0000256" key="3">
    <source>
        <dbReference type="ARBA" id="ARBA00022525"/>
    </source>
</evidence>
<keyword evidence="5" id="KW-0722">Serine protease inhibitor</keyword>
<comment type="subcellular location">
    <subcellularLocation>
        <location evidence="1">Secreted</location>
    </subcellularLocation>
</comment>
<keyword evidence="8" id="KW-0732">Signal</keyword>
<dbReference type="GO" id="GO:0004867">
    <property type="term" value="F:serine-type endopeptidase inhibitor activity"/>
    <property type="evidence" value="ECO:0007669"/>
    <property type="project" value="UniProtKB-KW"/>
</dbReference>
<feature type="compositionally biased region" description="Low complexity" evidence="7">
    <location>
        <begin position="38"/>
        <end position="54"/>
    </location>
</feature>
<evidence type="ECO:0000256" key="4">
    <source>
        <dbReference type="ARBA" id="ARBA00022690"/>
    </source>
</evidence>
<comment type="caution">
    <text evidence="10">The sequence shown here is derived from an EMBL/GenBank/DDBJ whole genome shotgun (WGS) entry which is preliminary data.</text>
</comment>
<evidence type="ECO:0000256" key="2">
    <source>
        <dbReference type="ARBA" id="ARBA00010472"/>
    </source>
</evidence>
<sequence length="171" mass="16300">MTARRSARPSGPAARGGPAALALAALAVLGGCGGQQAGGSAASGPAPAASAAPAQGSLTVELDPDGPGGADAPRTWDLSCSPGGAVAGDHPDATAACAALAAAGDPWAPVAGDTACTMVHGGPQVATVRGTWEGAAVEAGFQRGDGCEIARWDRIAPVLEPGATTPTNNSQ</sequence>
<evidence type="ECO:0000256" key="5">
    <source>
        <dbReference type="ARBA" id="ARBA00022900"/>
    </source>
</evidence>
<name>A0A7W4XWM4_KINRA</name>
<dbReference type="PROSITE" id="PS51257">
    <property type="entry name" value="PROKAR_LIPOPROTEIN"/>
    <property type="match status" value="1"/>
</dbReference>
<reference evidence="10 11" key="2">
    <citation type="submission" date="2020-08" db="EMBL/GenBank/DDBJ databases">
        <authorList>
            <person name="Partida-Martinez L."/>
            <person name="Huntemann M."/>
            <person name="Clum A."/>
            <person name="Wang J."/>
            <person name="Palaniappan K."/>
            <person name="Ritter S."/>
            <person name="Chen I.-M."/>
            <person name="Stamatis D."/>
            <person name="Reddy T."/>
            <person name="O'Malley R."/>
            <person name="Daum C."/>
            <person name="Shapiro N."/>
            <person name="Ivanova N."/>
            <person name="Kyrpides N."/>
            <person name="Woyke T."/>
        </authorList>
    </citation>
    <scope>NUCLEOTIDE SEQUENCE [LARGE SCALE GENOMIC DNA]</scope>
    <source>
        <strain evidence="10 11">AS2.23</strain>
    </source>
</reference>
<evidence type="ECO:0000256" key="1">
    <source>
        <dbReference type="ARBA" id="ARBA00004613"/>
    </source>
</evidence>
<dbReference type="InterPro" id="IPR023549">
    <property type="entry name" value="Subtilisin_inhibitor"/>
</dbReference>
<evidence type="ECO:0000259" key="9">
    <source>
        <dbReference type="Pfam" id="PF00720"/>
    </source>
</evidence>
<evidence type="ECO:0000256" key="7">
    <source>
        <dbReference type="SAM" id="MobiDB-lite"/>
    </source>
</evidence>
<keyword evidence="6" id="KW-1015">Disulfide bond</keyword>
<dbReference type="EMBL" id="JACHVY010000001">
    <property type="protein sequence ID" value="MBB2901216.1"/>
    <property type="molecule type" value="Genomic_DNA"/>
</dbReference>
<dbReference type="AlphaFoldDB" id="A0A7W4XWM4"/>
<feature type="region of interest" description="Disordered" evidence="7">
    <location>
        <begin position="34"/>
        <end position="54"/>
    </location>
</feature>
<organism evidence="10 11">
    <name type="scientific">Kineococcus radiotolerans</name>
    <dbReference type="NCBI Taxonomy" id="131568"/>
    <lineage>
        <taxon>Bacteria</taxon>
        <taxon>Bacillati</taxon>
        <taxon>Actinomycetota</taxon>
        <taxon>Actinomycetes</taxon>
        <taxon>Kineosporiales</taxon>
        <taxon>Kineosporiaceae</taxon>
        <taxon>Kineococcus</taxon>
    </lineage>
</organism>
<protein>
    <recommendedName>
        <fullName evidence="9">Subtilisin inhibitor domain-containing protein</fullName>
    </recommendedName>
</protein>
<dbReference type="GO" id="GO:0005576">
    <property type="term" value="C:extracellular region"/>
    <property type="evidence" value="ECO:0007669"/>
    <property type="project" value="UniProtKB-SubCell"/>
</dbReference>
<feature type="chain" id="PRO_5039107434" description="Subtilisin inhibitor domain-containing protein" evidence="8">
    <location>
        <begin position="38"/>
        <end position="171"/>
    </location>
</feature>
<accession>A0A7W4XWM4</accession>
<dbReference type="Gene3D" id="3.30.350.10">
    <property type="entry name" value="Subtilisin inhibitor-like"/>
    <property type="match status" value="1"/>
</dbReference>
<dbReference type="Proteomes" id="UP000533269">
    <property type="component" value="Unassembled WGS sequence"/>
</dbReference>